<sequence length="282" mass="30962">MSLDHMTFSIPSGGDDDGDDYGRNLPLTIHLRQATDGDANQGDNQTNTGFVIWPAAVMLAHYLTENPILVLSDDTRPHGDIMELGAGCGLAGLAAAMLLDKRNHQERKEKRIVNQDRVIFTDYNPACLENLRLNVLLNNLDSSHEVLGLDWFDQLPSDRAWLDMNGASHARCRLILGADLIVCTNDADLVAATIDCALIEGGMAIILGADRYARFGVSSFPRACRSRGLTVKVDEDILESREDDIGKRLLVDALELGGYRNGKSSSLYDFTMFTINKPITPV</sequence>
<evidence type="ECO:0000256" key="1">
    <source>
        <dbReference type="SAM" id="MobiDB-lite"/>
    </source>
</evidence>
<dbReference type="Gene3D" id="3.40.50.150">
    <property type="entry name" value="Vaccinia Virus protein VP39"/>
    <property type="match status" value="1"/>
</dbReference>
<dbReference type="PANTHER" id="PTHR14614">
    <property type="entry name" value="HEPATOCELLULAR CARCINOMA-ASSOCIATED ANTIGEN"/>
    <property type="match status" value="1"/>
</dbReference>
<comment type="caution">
    <text evidence="2">The sequence shown here is derived from an EMBL/GenBank/DDBJ whole genome shotgun (WGS) entry which is preliminary data.</text>
</comment>
<gene>
    <name evidence="2" type="ORF">ACHAXA_001994</name>
</gene>
<dbReference type="Pfam" id="PF10294">
    <property type="entry name" value="Methyltransf_16"/>
    <property type="match status" value="1"/>
</dbReference>
<dbReference type="InterPro" id="IPR019410">
    <property type="entry name" value="Methyltransf_16"/>
</dbReference>
<evidence type="ECO:0000313" key="2">
    <source>
        <dbReference type="EMBL" id="KAL3817649.1"/>
    </source>
</evidence>
<proteinExistence type="predicted"/>
<keyword evidence="3" id="KW-1185">Reference proteome</keyword>
<accession>A0ABD3RZH6</accession>
<feature type="region of interest" description="Disordered" evidence="1">
    <location>
        <begin position="1"/>
        <end position="22"/>
    </location>
</feature>
<dbReference type="InterPro" id="IPR029063">
    <property type="entry name" value="SAM-dependent_MTases_sf"/>
</dbReference>
<dbReference type="PANTHER" id="PTHR14614:SF130">
    <property type="entry name" value="PROTEIN-LYSINE N-METHYLTRANSFERASE EEF2KMT"/>
    <property type="match status" value="1"/>
</dbReference>
<dbReference type="Proteomes" id="UP001530377">
    <property type="component" value="Unassembled WGS sequence"/>
</dbReference>
<evidence type="ECO:0000313" key="3">
    <source>
        <dbReference type="Proteomes" id="UP001530377"/>
    </source>
</evidence>
<name>A0ABD3RZH6_9STRA</name>
<dbReference type="EMBL" id="JALLPB020000097">
    <property type="protein sequence ID" value="KAL3817649.1"/>
    <property type="molecule type" value="Genomic_DNA"/>
</dbReference>
<protein>
    <recommendedName>
        <fullName evidence="4">Nicotinamide N-methyltransferase</fullName>
    </recommendedName>
</protein>
<reference evidence="2 3" key="1">
    <citation type="submission" date="2024-10" db="EMBL/GenBank/DDBJ databases">
        <title>Updated reference genomes for cyclostephanoid diatoms.</title>
        <authorList>
            <person name="Roberts W.R."/>
            <person name="Alverson A.J."/>
        </authorList>
    </citation>
    <scope>NUCLEOTIDE SEQUENCE [LARGE SCALE GENOMIC DNA]</scope>
    <source>
        <strain evidence="2 3">AJA228-03</strain>
    </source>
</reference>
<dbReference type="SUPFAM" id="SSF53335">
    <property type="entry name" value="S-adenosyl-L-methionine-dependent methyltransferases"/>
    <property type="match status" value="1"/>
</dbReference>
<organism evidence="2 3">
    <name type="scientific">Cyclostephanos tholiformis</name>
    <dbReference type="NCBI Taxonomy" id="382380"/>
    <lineage>
        <taxon>Eukaryota</taxon>
        <taxon>Sar</taxon>
        <taxon>Stramenopiles</taxon>
        <taxon>Ochrophyta</taxon>
        <taxon>Bacillariophyta</taxon>
        <taxon>Coscinodiscophyceae</taxon>
        <taxon>Thalassiosirophycidae</taxon>
        <taxon>Stephanodiscales</taxon>
        <taxon>Stephanodiscaceae</taxon>
        <taxon>Cyclostephanos</taxon>
    </lineage>
</organism>
<evidence type="ECO:0008006" key="4">
    <source>
        <dbReference type="Google" id="ProtNLM"/>
    </source>
</evidence>
<dbReference type="AlphaFoldDB" id="A0ABD3RZH6"/>